<sequence>MTMLVVFGEDWGRHPSSTQHLISILRNDYDVLWVNSIGLRRPKFRLADFIRVVQKIAYSMGKQGLSKACTVRGEDKQSDHRNRFTIVQPLVLPFFSVGICRLLNGLLLQHRLRKYLPSEQKVVLWLSLPSAVDVVGKLGESHVVYYCGDDFSALAGVDHNPISSMEQELLAKADTVLVASEALRKKFAPRYSVVIPHGVDVSLFKPGLRLPEDLPKGKPIAGFYGALADWIDVELLTKVARDCQSWNFVLIGPVSTDIAPLAALDNVTILGAKRHQDLPAYVSGWQVSLLPFRSCPQIKACNPLKLREYLAVGKPVIATDFPALDGYRDCVNIVDSAESFVTALREINAREYAPDCAPQHRKNVMTRRTRVLSESWLMRAHEVQRLLPESRLGPDPVETGSMGLSDQA</sequence>
<dbReference type="EMBL" id="CP021425">
    <property type="protein sequence ID" value="ARU55226.1"/>
    <property type="molecule type" value="Genomic_DNA"/>
</dbReference>
<keyword evidence="3" id="KW-1185">Reference proteome</keyword>
<evidence type="ECO:0000313" key="3">
    <source>
        <dbReference type="Proteomes" id="UP000196027"/>
    </source>
</evidence>
<evidence type="ECO:0000313" key="2">
    <source>
        <dbReference type="EMBL" id="ARU55226.1"/>
    </source>
</evidence>
<protein>
    <submittedName>
        <fullName evidence="2">Glycosyltransferase</fullName>
    </submittedName>
</protein>
<dbReference type="RefSeq" id="WP_232465268.1">
    <property type="nucleotide sequence ID" value="NZ_CP021425.1"/>
</dbReference>
<dbReference type="Gene3D" id="3.40.50.11010">
    <property type="match status" value="1"/>
</dbReference>
<organism evidence="2 3">
    <name type="scientific">Oleiphilus messinensis</name>
    <dbReference type="NCBI Taxonomy" id="141451"/>
    <lineage>
        <taxon>Bacteria</taxon>
        <taxon>Pseudomonadati</taxon>
        <taxon>Pseudomonadota</taxon>
        <taxon>Gammaproteobacteria</taxon>
        <taxon>Oceanospirillales</taxon>
        <taxon>Oleiphilaceae</taxon>
        <taxon>Oleiphilus</taxon>
    </lineage>
</organism>
<feature type="region of interest" description="Disordered" evidence="1">
    <location>
        <begin position="388"/>
        <end position="408"/>
    </location>
</feature>
<name>A0A1Y0I603_9GAMM</name>
<dbReference type="AlphaFoldDB" id="A0A1Y0I603"/>
<dbReference type="Pfam" id="PF13692">
    <property type="entry name" value="Glyco_trans_1_4"/>
    <property type="match status" value="1"/>
</dbReference>
<dbReference type="PANTHER" id="PTHR12526">
    <property type="entry name" value="GLYCOSYLTRANSFERASE"/>
    <property type="match status" value="1"/>
</dbReference>
<keyword evidence="2" id="KW-0808">Transferase</keyword>
<dbReference type="SUPFAM" id="SSF53756">
    <property type="entry name" value="UDP-Glycosyltransferase/glycogen phosphorylase"/>
    <property type="match status" value="1"/>
</dbReference>
<dbReference type="KEGG" id="ome:OLMES_1141"/>
<dbReference type="PANTHER" id="PTHR12526:SF630">
    <property type="entry name" value="GLYCOSYLTRANSFERASE"/>
    <property type="match status" value="1"/>
</dbReference>
<accession>A0A1Y0I603</accession>
<reference evidence="2 3" key="1">
    <citation type="submission" date="2017-05" db="EMBL/GenBank/DDBJ databases">
        <title>Genomic insights into alkan degradation activity of Oleiphilus messinensis.</title>
        <authorList>
            <person name="Kozyavkin S.A."/>
            <person name="Slesarev A.I."/>
            <person name="Golyshin P.N."/>
            <person name="Korzhenkov A."/>
            <person name="Golyshina O.N."/>
            <person name="Toshchakov S.V."/>
        </authorList>
    </citation>
    <scope>NUCLEOTIDE SEQUENCE [LARGE SCALE GENOMIC DNA]</scope>
    <source>
        <strain evidence="2 3">ME102</strain>
    </source>
</reference>
<proteinExistence type="predicted"/>
<dbReference type="Proteomes" id="UP000196027">
    <property type="component" value="Chromosome"/>
</dbReference>
<evidence type="ECO:0000256" key="1">
    <source>
        <dbReference type="SAM" id="MobiDB-lite"/>
    </source>
</evidence>
<gene>
    <name evidence="2" type="ORF">OLMES_1141</name>
</gene>
<dbReference type="GO" id="GO:0016740">
    <property type="term" value="F:transferase activity"/>
    <property type="evidence" value="ECO:0007669"/>
    <property type="project" value="UniProtKB-KW"/>
</dbReference>
<dbReference type="Gene3D" id="3.40.50.2000">
    <property type="entry name" value="Glycogen Phosphorylase B"/>
    <property type="match status" value="1"/>
</dbReference>